<organism evidence="1">
    <name type="scientific">Klebsiella pneumoniae</name>
    <dbReference type="NCBI Taxonomy" id="573"/>
    <lineage>
        <taxon>Bacteria</taxon>
        <taxon>Pseudomonadati</taxon>
        <taxon>Pseudomonadota</taxon>
        <taxon>Gammaproteobacteria</taxon>
        <taxon>Enterobacterales</taxon>
        <taxon>Enterobacteriaceae</taxon>
        <taxon>Klebsiella/Raoultella group</taxon>
        <taxon>Klebsiella</taxon>
        <taxon>Klebsiella pneumoniae complex</taxon>
    </lineage>
</organism>
<evidence type="ECO:0000313" key="1">
    <source>
        <dbReference type="EMBL" id="ANS55314.1"/>
    </source>
</evidence>
<dbReference type="RefSeq" id="WP_014839964.1">
    <property type="nucleotide sequence ID" value="NZ_AP018583.1"/>
</dbReference>
<geneLocation type="plasmid" evidence="1">
    <name>pKP04VIM</name>
</geneLocation>
<reference evidence="2 3" key="2">
    <citation type="submission" date="2021-09" db="EMBL/GenBank/DDBJ databases">
        <title>Whole genome sequencing of antimicrobial-resistant bacteria isolated from aquatic animals, plants, and environment in Asia.</title>
        <authorList>
            <person name="Hirabayashi A."/>
            <person name="Suzuki M."/>
        </authorList>
    </citation>
    <scope>NUCLEOTIDE SEQUENCE [LARGE SCALE GENOMIC DNA]</scope>
    <source>
        <strain evidence="2 3">NUITM-VK2</strain>
        <plasmid evidence="2 3">pNUITM-VK2</plasmid>
    </source>
</reference>
<gene>
    <name evidence="2" type="ORF">NUITMVK2_1160</name>
</gene>
<evidence type="ECO:0000313" key="3">
    <source>
        <dbReference type="Proteomes" id="UP001319930"/>
    </source>
</evidence>
<dbReference type="EMBL" id="KU318421">
    <property type="protein sequence ID" value="ANS55314.1"/>
    <property type="molecule type" value="Genomic_DNA"/>
</dbReference>
<dbReference type="AlphaFoldDB" id="A0A1B1LQI0"/>
<dbReference type="Proteomes" id="UP001319930">
    <property type="component" value="Plasmid pNUITM-VK2"/>
</dbReference>
<reference evidence="1" key="1">
    <citation type="submission" date="2015-12" db="EMBL/GenBank/DDBJ databases">
        <title>Klebsiella pneumoniae strain KP04 plasmid pKP04VIM, complete sequence.</title>
        <authorList>
            <person name="Li R."/>
            <person name="Lin D."/>
            <person name="Chen C."/>
        </authorList>
    </citation>
    <scope>NUCLEOTIDE SEQUENCE</scope>
    <source>
        <plasmid evidence="1">pKP04VIM</plasmid>
    </source>
</reference>
<sequence length="263" mass="30367">MNVFNNLFNRHCQNTLLAHGWPADLELDYSLRYCQGDGVAFYGVLHDKEILTLLSGLLRDNHITEKLAEEVAEVIKDSDTTLTLERNSFGYRYSHANTIRAELENYPDDIGYEERFNDMLESVRGSIEQICSTLEGDGYKIHESITPSYEGDLVMSRSTANFEIIVTESEEEYWDTSDTWDDECKDLCIADILSGKCELKNLEIQVRGRHTGKVYGQHYAELVFINKNSPVRSWFDREWLRTALDDARGNIEENRSELKNIRS</sequence>
<dbReference type="PATRIC" id="fig|573.1650.peg.5661"/>
<accession>A0A1B1LQI0</accession>
<dbReference type="GeneID" id="93756880"/>
<evidence type="ECO:0000313" key="2">
    <source>
        <dbReference type="EMBL" id="BDB31002.1"/>
    </source>
</evidence>
<geneLocation type="plasmid" evidence="2 3">
    <name>pNUITM-VK2</name>
</geneLocation>
<protein>
    <submittedName>
        <fullName evidence="1">NgrC</fullName>
    </submittedName>
</protein>
<name>A0A1B1LQI0_KLEPN</name>
<proteinExistence type="predicted"/>
<keyword evidence="1" id="KW-0614">Plasmid</keyword>
<dbReference type="EMBL" id="AP025164">
    <property type="protein sequence ID" value="BDB31002.1"/>
    <property type="molecule type" value="Genomic_DNA"/>
</dbReference>